<keyword evidence="3" id="KW-1185">Reference proteome</keyword>
<dbReference type="PANTHER" id="PTHR40619:SF3">
    <property type="entry name" value="FUNGAL STAND N-TERMINAL GOODBYE DOMAIN-CONTAINING PROTEIN"/>
    <property type="match status" value="1"/>
</dbReference>
<proteinExistence type="predicted"/>
<dbReference type="PANTHER" id="PTHR40619">
    <property type="entry name" value="FUNGAL STAND N-TERMINAL GOODBYE DOMAIN-CONTAINING PROTEIN"/>
    <property type="match status" value="1"/>
</dbReference>
<protein>
    <submittedName>
        <fullName evidence="2">Uncharacterized protein</fullName>
    </submittedName>
</protein>
<comment type="caution">
    <text evidence="2">The sequence shown here is derived from an EMBL/GenBank/DDBJ whole genome shotgun (WGS) entry which is preliminary data.</text>
</comment>
<sequence length="652" mass="74256">MEPSDTLVRRKRWLTNQPAEFVENGAAFRALLDLAESPEEWGDLKELENTSEYSSDLDKFVPKDTILNDSKYYQDSRKRKLEFQQKLERFACILKSRNVDKELRIEIRDPEHFDLPYILDIIDKIEKHKTMKRPYKAFVRRCFRRVEENKAVIEGILSFVPDDIYGSLISGGFTLILAGLEKHTEEREATENFLTEIQDRLSGIQRLHDIHRGSPGVHSCADAILVSVFTVLERIMEKITKDWQSSFLDPLKSVSSNVKRLIGKGRKTKLLDGTVTTSVNPQAESGNVQSIPEALAELQRCVDRFQNEVDLATKEMIGSIDKNIKLDLKEMEQNSLEQTARSKRRVQKESSRAISTWLSELHDFDYDSMTDIKDCIEHVEQLDGNDKNVSERIMDSEQLNDWLQDEQSSFLMIDLQTPQSELNNPLSFTSALLAMSLRSTEKYPVLSFFCMHRNMESPDEAVSGPLGMIKSLNGQLLDFMNQKRPDSNVAQLKKEEFFSKSKKNLKHGVSLLKALLSLLPDGDVVFIILDCLSCLSGDERKCHKLVKALNKILESQEGTSIRVLVTDPSADSPLRRIAHWQLHLPDVVAGGDTVDLDETTQRISKGLVDSHHTSDEEDDSENSEETEDEAEDDSDFSSNEDDDETDSNDDDD</sequence>
<organism evidence="2 3">
    <name type="scientific">Xylaria flabelliformis</name>
    <dbReference type="NCBI Taxonomy" id="2512241"/>
    <lineage>
        <taxon>Eukaryota</taxon>
        <taxon>Fungi</taxon>
        <taxon>Dikarya</taxon>
        <taxon>Ascomycota</taxon>
        <taxon>Pezizomycotina</taxon>
        <taxon>Sordariomycetes</taxon>
        <taxon>Xylariomycetidae</taxon>
        <taxon>Xylariales</taxon>
        <taxon>Xylariaceae</taxon>
        <taxon>Xylaria</taxon>
    </lineage>
</organism>
<evidence type="ECO:0000313" key="3">
    <source>
        <dbReference type="Proteomes" id="UP000319160"/>
    </source>
</evidence>
<reference evidence="3" key="1">
    <citation type="submission" date="2019-06" db="EMBL/GenBank/DDBJ databases">
        <title>Draft genome sequence of the griseofulvin-producing fungus Xylaria cubensis strain G536.</title>
        <authorList>
            <person name="Mead M.E."/>
            <person name="Raja H.A."/>
            <person name="Steenwyk J.L."/>
            <person name="Knowles S.L."/>
            <person name="Oberlies N.H."/>
            <person name="Rokas A."/>
        </authorList>
    </citation>
    <scope>NUCLEOTIDE SEQUENCE [LARGE SCALE GENOMIC DNA]</scope>
    <source>
        <strain evidence="3">G536</strain>
    </source>
</reference>
<dbReference type="Proteomes" id="UP000319160">
    <property type="component" value="Unassembled WGS sequence"/>
</dbReference>
<name>A0A553HXL9_9PEZI</name>
<evidence type="ECO:0000313" key="2">
    <source>
        <dbReference type="EMBL" id="TRX92694.1"/>
    </source>
</evidence>
<feature type="compositionally biased region" description="Acidic residues" evidence="1">
    <location>
        <begin position="615"/>
        <end position="652"/>
    </location>
</feature>
<dbReference type="AlphaFoldDB" id="A0A553HXL9"/>
<accession>A0A553HXL9</accession>
<dbReference type="OrthoDB" id="5419927at2759"/>
<dbReference type="EMBL" id="VFLP01000034">
    <property type="protein sequence ID" value="TRX92694.1"/>
    <property type="molecule type" value="Genomic_DNA"/>
</dbReference>
<evidence type="ECO:0000256" key="1">
    <source>
        <dbReference type="SAM" id="MobiDB-lite"/>
    </source>
</evidence>
<gene>
    <name evidence="2" type="ORF">FHL15_006368</name>
</gene>
<feature type="region of interest" description="Disordered" evidence="1">
    <location>
        <begin position="603"/>
        <end position="652"/>
    </location>
</feature>